<evidence type="ECO:0000313" key="11">
    <source>
        <dbReference type="Proteomes" id="UP001321760"/>
    </source>
</evidence>
<comment type="caution">
    <text evidence="10">The sequence shown here is derived from an EMBL/GenBank/DDBJ whole genome shotgun (WGS) entry which is preliminary data.</text>
</comment>
<dbReference type="GO" id="GO:0020037">
    <property type="term" value="F:heme binding"/>
    <property type="evidence" value="ECO:0007669"/>
    <property type="project" value="InterPro"/>
</dbReference>
<gene>
    <name evidence="10" type="ORF">QBC34DRAFT_358326</name>
</gene>
<dbReference type="InterPro" id="IPR001128">
    <property type="entry name" value="Cyt_P450"/>
</dbReference>
<dbReference type="GO" id="GO:0005506">
    <property type="term" value="F:iron ion binding"/>
    <property type="evidence" value="ECO:0007669"/>
    <property type="project" value="InterPro"/>
</dbReference>
<accession>A0AAV9GD68</accession>
<keyword evidence="7" id="KW-0503">Monooxygenase</keyword>
<evidence type="ECO:0000256" key="3">
    <source>
        <dbReference type="ARBA" id="ARBA00022617"/>
    </source>
</evidence>
<evidence type="ECO:0000256" key="2">
    <source>
        <dbReference type="ARBA" id="ARBA00010617"/>
    </source>
</evidence>
<dbReference type="Pfam" id="PF00067">
    <property type="entry name" value="p450"/>
    <property type="match status" value="1"/>
</dbReference>
<dbReference type="Gene3D" id="1.10.630.10">
    <property type="entry name" value="Cytochrome P450"/>
    <property type="match status" value="1"/>
</dbReference>
<keyword evidence="4 8" id="KW-0479">Metal-binding</keyword>
<dbReference type="GO" id="GO:0004497">
    <property type="term" value="F:monooxygenase activity"/>
    <property type="evidence" value="ECO:0007669"/>
    <property type="project" value="UniProtKB-KW"/>
</dbReference>
<name>A0AAV9GD68_9PEZI</name>
<dbReference type="SUPFAM" id="SSF48264">
    <property type="entry name" value="Cytochrome P450"/>
    <property type="match status" value="1"/>
</dbReference>
<evidence type="ECO:0000313" key="10">
    <source>
        <dbReference type="EMBL" id="KAK4445303.1"/>
    </source>
</evidence>
<sequence length="520" mass="58085">MLGSLSARIRLPSFSMLFFDDVNLTSAQLLPLGAGAVVVYYFISSFATWYRLRHIPGPFLASFSYLWLMRNNFLGISSKQLVDIKKYGRVVRIAPNYVLTDDPVALRRISGARSTYGRDGWWTALRIDPRQDNMLTTMDTAAHDRLKAKTANGYNGRDNVDIEGGINHQLQKLKDVIRKHYLSTPEQTRKADLVWIIRFFTLDSVTELAYGEPFGYLEANKDLFDFNKQVDEMTKPMAVMIDTPVLRTIVNSPLAPHIMPKVTDKDGMGRLVALGQEFVAKHFATGATDSKDMVGSFMRHGLSQSRCAAECVVQVIAGSDTTGTTIRTALLHLISTPRIYNAFRAEAASAIASGLVSPTDPITHNQGRKLPYLTAVIYESLRFRPPALYGHFKSVPAGGDTIDGVYLPEGTAVGHNLFGLMMSPELFGNDVEIFRPERFLECSDAEKRAEMERTVELAFGSGRWMCAGKLVAFTQLYKCVFELVREFEMQVVDVGRPWVEESAIFWSQGGMAVRITERGV</sequence>
<comment type="similarity">
    <text evidence="2">Belongs to the cytochrome P450 family.</text>
</comment>
<evidence type="ECO:0000256" key="7">
    <source>
        <dbReference type="ARBA" id="ARBA00023033"/>
    </source>
</evidence>
<comment type="cofactor">
    <cofactor evidence="1 8">
        <name>heme</name>
        <dbReference type="ChEBI" id="CHEBI:30413"/>
    </cofactor>
</comment>
<evidence type="ECO:0000256" key="5">
    <source>
        <dbReference type="ARBA" id="ARBA00023002"/>
    </source>
</evidence>
<dbReference type="InterPro" id="IPR036396">
    <property type="entry name" value="Cyt_P450_sf"/>
</dbReference>
<reference evidence="10" key="1">
    <citation type="journal article" date="2023" name="Mol. Phylogenet. Evol.">
        <title>Genome-scale phylogeny and comparative genomics of the fungal order Sordariales.</title>
        <authorList>
            <person name="Hensen N."/>
            <person name="Bonometti L."/>
            <person name="Westerberg I."/>
            <person name="Brannstrom I.O."/>
            <person name="Guillou S."/>
            <person name="Cros-Aarteil S."/>
            <person name="Calhoun S."/>
            <person name="Haridas S."/>
            <person name="Kuo A."/>
            <person name="Mondo S."/>
            <person name="Pangilinan J."/>
            <person name="Riley R."/>
            <person name="LaButti K."/>
            <person name="Andreopoulos B."/>
            <person name="Lipzen A."/>
            <person name="Chen C."/>
            <person name="Yan M."/>
            <person name="Daum C."/>
            <person name="Ng V."/>
            <person name="Clum A."/>
            <person name="Steindorff A."/>
            <person name="Ohm R.A."/>
            <person name="Martin F."/>
            <person name="Silar P."/>
            <person name="Natvig D.O."/>
            <person name="Lalanne C."/>
            <person name="Gautier V."/>
            <person name="Ament-Velasquez S.L."/>
            <person name="Kruys A."/>
            <person name="Hutchinson M.I."/>
            <person name="Powell A.J."/>
            <person name="Barry K."/>
            <person name="Miller A.N."/>
            <person name="Grigoriev I.V."/>
            <person name="Debuchy R."/>
            <person name="Gladieux P."/>
            <person name="Hiltunen Thoren M."/>
            <person name="Johannesson H."/>
        </authorList>
    </citation>
    <scope>NUCLEOTIDE SEQUENCE</scope>
    <source>
        <strain evidence="10">PSN243</strain>
    </source>
</reference>
<dbReference type="Proteomes" id="UP001321760">
    <property type="component" value="Unassembled WGS sequence"/>
</dbReference>
<keyword evidence="6 8" id="KW-0408">Iron</keyword>
<reference evidence="10" key="2">
    <citation type="submission" date="2023-05" db="EMBL/GenBank/DDBJ databases">
        <authorList>
            <consortium name="Lawrence Berkeley National Laboratory"/>
            <person name="Steindorff A."/>
            <person name="Hensen N."/>
            <person name="Bonometti L."/>
            <person name="Westerberg I."/>
            <person name="Brannstrom I.O."/>
            <person name="Guillou S."/>
            <person name="Cros-Aarteil S."/>
            <person name="Calhoun S."/>
            <person name="Haridas S."/>
            <person name="Kuo A."/>
            <person name="Mondo S."/>
            <person name="Pangilinan J."/>
            <person name="Riley R."/>
            <person name="Labutti K."/>
            <person name="Andreopoulos B."/>
            <person name="Lipzen A."/>
            <person name="Chen C."/>
            <person name="Yanf M."/>
            <person name="Daum C."/>
            <person name="Ng V."/>
            <person name="Clum A."/>
            <person name="Ohm R."/>
            <person name="Martin F."/>
            <person name="Silar P."/>
            <person name="Natvig D."/>
            <person name="Lalanne C."/>
            <person name="Gautier V."/>
            <person name="Ament-Velasquez S.L."/>
            <person name="Kruys A."/>
            <person name="Hutchinson M.I."/>
            <person name="Powell A.J."/>
            <person name="Barry K."/>
            <person name="Miller A.N."/>
            <person name="Grigoriev I.V."/>
            <person name="Debuchy R."/>
            <person name="Gladieux P."/>
            <person name="Thoren M.H."/>
            <person name="Johannesson H."/>
        </authorList>
    </citation>
    <scope>NUCLEOTIDE SEQUENCE</scope>
    <source>
        <strain evidence="10">PSN243</strain>
    </source>
</reference>
<dbReference type="AlphaFoldDB" id="A0AAV9GD68"/>
<organism evidence="10 11">
    <name type="scientific">Podospora aff. communis PSN243</name>
    <dbReference type="NCBI Taxonomy" id="3040156"/>
    <lineage>
        <taxon>Eukaryota</taxon>
        <taxon>Fungi</taxon>
        <taxon>Dikarya</taxon>
        <taxon>Ascomycota</taxon>
        <taxon>Pezizomycotina</taxon>
        <taxon>Sordariomycetes</taxon>
        <taxon>Sordariomycetidae</taxon>
        <taxon>Sordariales</taxon>
        <taxon>Podosporaceae</taxon>
        <taxon>Podospora</taxon>
    </lineage>
</organism>
<dbReference type="PANTHER" id="PTHR24305:SF77">
    <property type="entry name" value="CYTOCHROME P450 MONOOXYGENASE"/>
    <property type="match status" value="1"/>
</dbReference>
<dbReference type="EMBL" id="MU865966">
    <property type="protein sequence ID" value="KAK4445303.1"/>
    <property type="molecule type" value="Genomic_DNA"/>
</dbReference>
<keyword evidence="9" id="KW-0472">Membrane</keyword>
<evidence type="ECO:0000256" key="8">
    <source>
        <dbReference type="PIRSR" id="PIRSR602403-1"/>
    </source>
</evidence>
<protein>
    <submittedName>
        <fullName evidence="10">Cytochrome P450</fullName>
    </submittedName>
</protein>
<dbReference type="CDD" id="cd11060">
    <property type="entry name" value="CYP57A1-like"/>
    <property type="match status" value="1"/>
</dbReference>
<proteinExistence type="inferred from homology"/>
<dbReference type="InterPro" id="IPR002403">
    <property type="entry name" value="Cyt_P450_E_grp-IV"/>
</dbReference>
<dbReference type="PRINTS" id="PR00385">
    <property type="entry name" value="P450"/>
</dbReference>
<evidence type="ECO:0000256" key="4">
    <source>
        <dbReference type="ARBA" id="ARBA00022723"/>
    </source>
</evidence>
<dbReference type="PANTHER" id="PTHR24305">
    <property type="entry name" value="CYTOCHROME P450"/>
    <property type="match status" value="1"/>
</dbReference>
<feature type="binding site" description="axial binding residue" evidence="8">
    <location>
        <position position="466"/>
    </location>
    <ligand>
        <name>heme</name>
        <dbReference type="ChEBI" id="CHEBI:30413"/>
    </ligand>
    <ligandPart>
        <name>Fe</name>
        <dbReference type="ChEBI" id="CHEBI:18248"/>
    </ligandPart>
</feature>
<keyword evidence="9" id="KW-0812">Transmembrane</keyword>
<evidence type="ECO:0000256" key="1">
    <source>
        <dbReference type="ARBA" id="ARBA00001971"/>
    </source>
</evidence>
<keyword evidence="3 8" id="KW-0349">Heme</keyword>
<keyword evidence="5" id="KW-0560">Oxidoreductase</keyword>
<evidence type="ECO:0000256" key="6">
    <source>
        <dbReference type="ARBA" id="ARBA00023004"/>
    </source>
</evidence>
<dbReference type="InterPro" id="IPR050121">
    <property type="entry name" value="Cytochrome_P450_monoxygenase"/>
</dbReference>
<keyword evidence="11" id="KW-1185">Reference proteome</keyword>
<dbReference type="PRINTS" id="PR00465">
    <property type="entry name" value="EP450IV"/>
</dbReference>
<evidence type="ECO:0000256" key="9">
    <source>
        <dbReference type="SAM" id="Phobius"/>
    </source>
</evidence>
<dbReference type="GO" id="GO:0016705">
    <property type="term" value="F:oxidoreductase activity, acting on paired donors, with incorporation or reduction of molecular oxygen"/>
    <property type="evidence" value="ECO:0007669"/>
    <property type="project" value="InterPro"/>
</dbReference>
<feature type="transmembrane region" description="Helical" evidence="9">
    <location>
        <begin position="29"/>
        <end position="50"/>
    </location>
</feature>
<keyword evidence="9" id="KW-1133">Transmembrane helix</keyword>